<dbReference type="GO" id="GO:0007005">
    <property type="term" value="P:mitochondrion organization"/>
    <property type="evidence" value="ECO:0007669"/>
    <property type="project" value="InterPro"/>
</dbReference>
<reference evidence="1" key="1">
    <citation type="submission" date="2019-09" db="EMBL/GenBank/DDBJ databases">
        <title>Bird 10,000 Genomes (B10K) Project - Family phase.</title>
        <authorList>
            <person name="Zhang G."/>
        </authorList>
    </citation>
    <scope>NUCLEOTIDE SEQUENCE</scope>
    <source>
        <strain evidence="1">B10K-DU-015-28</strain>
        <tissue evidence="1">Muscle</tissue>
    </source>
</reference>
<keyword evidence="2" id="KW-1185">Reference proteome</keyword>
<dbReference type="GO" id="GO:0005739">
    <property type="term" value="C:mitochondrion"/>
    <property type="evidence" value="ECO:0007669"/>
    <property type="project" value="TreeGrafter"/>
</dbReference>
<comment type="caution">
    <text evidence="1">The sequence shown here is derived from an EMBL/GenBank/DDBJ whole genome shotgun (WGS) entry which is preliminary data.</text>
</comment>
<name>A0A852AAL9_CALOR</name>
<dbReference type="PANTHER" id="PTHR13391">
    <property type="entry name" value="MITOCHONDRIAL DISTRIBUTION REGULATOR MISATO"/>
    <property type="match status" value="1"/>
</dbReference>
<feature type="non-terminal residue" evidence="1">
    <location>
        <position position="225"/>
    </location>
</feature>
<protein>
    <submittedName>
        <fullName evidence="1">MSTO1 protein</fullName>
    </submittedName>
</protein>
<sequence>MLHFADSLTFSGRKVVAARAALPLPALAGSSLPDVLSAHQEVPWKLLSSWKEQKSNSCFAQSVVLRGICQEKATRCPGQPKSPLHSCESPEQVLQHYLHSQFPGAFRWVWVWSFRGSWFGTGTAQVGAQFGWVQVWSFRGCWFRAENSSAVESSPVLAALQSCPGLQQLLAGLCRELRPWRWSSSCTAGLEQDDVQEALEELRTLAQCYETGFGADGSEDEADSD</sequence>
<dbReference type="PANTHER" id="PTHR13391:SF0">
    <property type="entry name" value="PROTEIN MISATO HOMOLOG 1"/>
    <property type="match status" value="1"/>
</dbReference>
<dbReference type="InterPro" id="IPR049942">
    <property type="entry name" value="DML1/Misato"/>
</dbReference>
<organism evidence="1 2">
    <name type="scientific">Calcarius ornatus</name>
    <name type="common">Chestnut-collared longspur</name>
    <dbReference type="NCBI Taxonomy" id="198940"/>
    <lineage>
        <taxon>Eukaryota</taxon>
        <taxon>Metazoa</taxon>
        <taxon>Chordata</taxon>
        <taxon>Craniata</taxon>
        <taxon>Vertebrata</taxon>
        <taxon>Euteleostomi</taxon>
        <taxon>Archelosauria</taxon>
        <taxon>Archosauria</taxon>
        <taxon>Dinosauria</taxon>
        <taxon>Saurischia</taxon>
        <taxon>Theropoda</taxon>
        <taxon>Coelurosauria</taxon>
        <taxon>Aves</taxon>
        <taxon>Neognathae</taxon>
        <taxon>Neoaves</taxon>
        <taxon>Telluraves</taxon>
        <taxon>Australaves</taxon>
        <taxon>Passeriformes</taxon>
        <taxon>Passeroidea</taxon>
        <taxon>Fringillidae</taxon>
        <taxon>Emberizinae</taxon>
        <taxon>Emberizini</taxon>
        <taxon>Calcarius</taxon>
    </lineage>
</organism>
<evidence type="ECO:0000313" key="1">
    <source>
        <dbReference type="EMBL" id="NXE70025.1"/>
    </source>
</evidence>
<dbReference type="EMBL" id="WBNL01001338">
    <property type="protein sequence ID" value="NXE70025.1"/>
    <property type="molecule type" value="Genomic_DNA"/>
</dbReference>
<dbReference type="AlphaFoldDB" id="A0A852AAL9"/>
<dbReference type="Proteomes" id="UP000603627">
    <property type="component" value="Unassembled WGS sequence"/>
</dbReference>
<accession>A0A852AAL9</accession>
<feature type="non-terminal residue" evidence="1">
    <location>
        <position position="1"/>
    </location>
</feature>
<evidence type="ECO:0000313" key="2">
    <source>
        <dbReference type="Proteomes" id="UP000603627"/>
    </source>
</evidence>
<proteinExistence type="predicted"/>
<gene>
    <name evidence="1" type="primary">Msto1</name>
    <name evidence="1" type="ORF">CALORN_R06993</name>
</gene>